<organism evidence="3 4">
    <name type="scientific">Hoylesella loescheii DSM 19665 = JCM 12249 = ATCC 15930</name>
    <dbReference type="NCBI Taxonomy" id="1122985"/>
    <lineage>
        <taxon>Bacteria</taxon>
        <taxon>Pseudomonadati</taxon>
        <taxon>Bacteroidota</taxon>
        <taxon>Bacteroidia</taxon>
        <taxon>Bacteroidales</taxon>
        <taxon>Prevotellaceae</taxon>
        <taxon>Hoylesella</taxon>
    </lineage>
</organism>
<dbReference type="SMART" id="SM00228">
    <property type="entry name" value="PDZ"/>
    <property type="match status" value="1"/>
</dbReference>
<feature type="domain" description="PDZ" evidence="2">
    <location>
        <begin position="319"/>
        <end position="369"/>
    </location>
</feature>
<evidence type="ECO:0000259" key="2">
    <source>
        <dbReference type="PROSITE" id="PS50106"/>
    </source>
</evidence>
<dbReference type="PATRIC" id="fig|1122985.7.peg.1580"/>
<comment type="caution">
    <text evidence="3">The sequence shown here is derived from an EMBL/GenBank/DDBJ whole genome shotgun (WGS) entry which is preliminary data.</text>
</comment>
<keyword evidence="4" id="KW-1185">Reference proteome</keyword>
<gene>
    <name evidence="3" type="ORF">HMPREF1991_01519</name>
</gene>
<dbReference type="RefSeq" id="WP_025789998.1">
    <property type="nucleotide sequence ID" value="NZ_KL205523.1"/>
</dbReference>
<dbReference type="Pfam" id="PF00595">
    <property type="entry name" value="PDZ"/>
    <property type="match status" value="1"/>
</dbReference>
<dbReference type="SUPFAM" id="SSF50156">
    <property type="entry name" value="PDZ domain-like"/>
    <property type="match status" value="1"/>
</dbReference>
<dbReference type="HOGENOM" id="CLU_756179_0_0_10"/>
<feature type="signal peptide" evidence="1">
    <location>
        <begin position="1"/>
        <end position="22"/>
    </location>
</feature>
<protein>
    <recommendedName>
        <fullName evidence="2">PDZ domain-containing protein</fullName>
    </recommendedName>
</protein>
<dbReference type="PROSITE" id="PS50106">
    <property type="entry name" value="PDZ"/>
    <property type="match status" value="1"/>
</dbReference>
<sequence length="400" mass="45559">MKMKTTLTLLFAATVLVTSAQKGPFDSMWESNDSIPFVWDGGIYLPATIDNKYPAHILFTTNANRQLVVDTTYLKEQCWQPPKIEKANIKREKDTLRLKTSYTKHNVKFGNTTANFPYMLISDIRNVLGKHADGIMWDTFFEYSPFEVNFQQKFLRTLTAIPDSVKRNYRCLPLTVRGSNFMIEAYVWLNNKRIGGLYELCLEGGDDIMFTKETVRKHNLMAYEGKTQQLLAQYTNIGDTTTTTTTFALADSVYLGLQNIGSVVVNISLPTLHAFPQMRNVGYIGASILHNYNLVFDPAHNKLYYRPYEAYTPEKRTWGFSWVNRTDIGKGWIVRSIYKCGAAAKAGIRLGDTIIKVNGKKVENYSWDEERALSPKLPITLVLKTGKGVRKVTIETMPVF</sequence>
<dbReference type="AlphaFoldDB" id="A0A069QIB1"/>
<evidence type="ECO:0000313" key="4">
    <source>
        <dbReference type="Proteomes" id="UP000027442"/>
    </source>
</evidence>
<keyword evidence="1" id="KW-0732">Signal</keyword>
<dbReference type="Gene3D" id="2.30.42.10">
    <property type="match status" value="1"/>
</dbReference>
<reference evidence="3 4" key="1">
    <citation type="submission" date="2013-08" db="EMBL/GenBank/DDBJ databases">
        <authorList>
            <person name="Weinstock G."/>
            <person name="Sodergren E."/>
            <person name="Wylie T."/>
            <person name="Fulton L."/>
            <person name="Fulton R."/>
            <person name="Fronick C."/>
            <person name="O'Laughlin M."/>
            <person name="Godfrey J."/>
            <person name="Miner T."/>
            <person name="Herter B."/>
            <person name="Appelbaum E."/>
            <person name="Cordes M."/>
            <person name="Lek S."/>
            <person name="Wollam A."/>
            <person name="Pepin K.H."/>
            <person name="Palsikar V.B."/>
            <person name="Mitreva M."/>
            <person name="Wilson R.K."/>
        </authorList>
    </citation>
    <scope>NUCLEOTIDE SEQUENCE [LARGE SCALE GENOMIC DNA]</scope>
    <source>
        <strain evidence="3 4">ATCC 15930</strain>
    </source>
</reference>
<dbReference type="EMBL" id="JNGW01000064">
    <property type="protein sequence ID" value="KDR52432.1"/>
    <property type="molecule type" value="Genomic_DNA"/>
</dbReference>
<dbReference type="InterPro" id="IPR001478">
    <property type="entry name" value="PDZ"/>
</dbReference>
<proteinExistence type="predicted"/>
<dbReference type="Proteomes" id="UP000027442">
    <property type="component" value="Unassembled WGS sequence"/>
</dbReference>
<name>A0A069QIB1_HOYLO</name>
<evidence type="ECO:0000313" key="3">
    <source>
        <dbReference type="EMBL" id="KDR52432.1"/>
    </source>
</evidence>
<evidence type="ECO:0000256" key="1">
    <source>
        <dbReference type="SAM" id="SignalP"/>
    </source>
</evidence>
<feature type="chain" id="PRO_5001668165" description="PDZ domain-containing protein" evidence="1">
    <location>
        <begin position="23"/>
        <end position="400"/>
    </location>
</feature>
<dbReference type="InterPro" id="IPR036034">
    <property type="entry name" value="PDZ_sf"/>
</dbReference>
<accession>A0A069QIB1</accession>